<dbReference type="SUPFAM" id="SSF89550">
    <property type="entry name" value="PHP domain-like"/>
    <property type="match status" value="1"/>
</dbReference>
<reference evidence="3 4" key="1">
    <citation type="submission" date="2018-05" db="EMBL/GenBank/DDBJ databases">
        <title>A metagenomic window into the 2 km-deep terrestrial subsurface aquifer revealed taxonomically and functionally diverse microbial community comprising novel uncultured bacterial lineages.</title>
        <authorList>
            <person name="Kadnikov V.V."/>
            <person name="Mardanov A.V."/>
            <person name="Beletsky A.V."/>
            <person name="Banks D."/>
            <person name="Pimenov N.V."/>
            <person name="Frank Y.A."/>
            <person name="Karnachuk O.V."/>
            <person name="Ravin N.V."/>
        </authorList>
    </citation>
    <scope>NUCLEOTIDE SEQUENCE [LARGE SCALE GENOMIC DNA]</scope>
    <source>
        <strain evidence="3">BY5</strain>
    </source>
</reference>
<name>A0A367ZK08_9BACT</name>
<dbReference type="Pfam" id="PF13263">
    <property type="entry name" value="PHP_C"/>
    <property type="match status" value="1"/>
</dbReference>
<dbReference type="SMART" id="SM00481">
    <property type="entry name" value="POLIIIAc"/>
    <property type="match status" value="1"/>
</dbReference>
<evidence type="ECO:0000259" key="2">
    <source>
        <dbReference type="SMART" id="SM00481"/>
    </source>
</evidence>
<dbReference type="InterPro" id="IPR016195">
    <property type="entry name" value="Pol/histidinol_Pase-like"/>
</dbReference>
<proteinExistence type="predicted"/>
<feature type="compositionally biased region" description="Low complexity" evidence="1">
    <location>
        <begin position="11"/>
        <end position="25"/>
    </location>
</feature>
<evidence type="ECO:0000256" key="1">
    <source>
        <dbReference type="SAM" id="MobiDB-lite"/>
    </source>
</evidence>
<dbReference type="PANTHER" id="PTHR42924">
    <property type="entry name" value="EXONUCLEASE"/>
    <property type="match status" value="1"/>
</dbReference>
<dbReference type="AlphaFoldDB" id="A0A367ZK08"/>
<dbReference type="Proteomes" id="UP000252355">
    <property type="component" value="Unassembled WGS sequence"/>
</dbReference>
<feature type="domain" description="Polymerase/histidinol phosphatase N-terminal" evidence="2">
    <location>
        <begin position="33"/>
        <end position="99"/>
    </location>
</feature>
<dbReference type="InterPro" id="IPR052018">
    <property type="entry name" value="PHP_domain"/>
</dbReference>
<dbReference type="EMBL" id="QOQW01000023">
    <property type="protein sequence ID" value="RCK78370.1"/>
    <property type="molecule type" value="Genomic_DNA"/>
</dbReference>
<protein>
    <recommendedName>
        <fullName evidence="2">Polymerase/histidinol phosphatase N-terminal domain-containing protein</fullName>
    </recommendedName>
</protein>
<dbReference type="InterPro" id="IPR004013">
    <property type="entry name" value="PHP_dom"/>
</dbReference>
<organism evidence="3 4">
    <name type="scientific">Candidatus Ozemobacter sibiricus</name>
    <dbReference type="NCBI Taxonomy" id="2268124"/>
    <lineage>
        <taxon>Bacteria</taxon>
        <taxon>Candidatus Ozemobacteria</taxon>
        <taxon>Candidatus Ozemobacterales</taxon>
        <taxon>Candidatus Ozemobacteraceae</taxon>
        <taxon>Candidatus Ozemobacter</taxon>
    </lineage>
</organism>
<sequence length="308" mass="33431">MVNHRSAATEPTDPASPSGSSPSLPGDQYSWRAELHLHTTASLDGFSTLDDVLAECRRKQIGLVAITDHDAMGLSSEAAARFAAAGIAAVPGCEMTTDRGAHLLGLFVDRPLTGASAKAIADHVQCQGGLLGIPHPFKPETGLLAVSSLDEPDTAEVVGRADFIERLNGDWFDPAFDAAIEQIASRFALPLVAGSDAHKPWEIGRLITALPPLSAPPTAASLRATLRQTAPALLRLEGFVQRPPQARSRLRRLFSRLRWWPAYRAFIKAVPYAVKRAIRLHLYRRRYRAWQADPGPATYRPALERTAA</sequence>
<evidence type="ECO:0000313" key="3">
    <source>
        <dbReference type="EMBL" id="RCK78370.1"/>
    </source>
</evidence>
<feature type="region of interest" description="Disordered" evidence="1">
    <location>
        <begin position="1"/>
        <end position="27"/>
    </location>
</feature>
<dbReference type="Gene3D" id="3.20.20.140">
    <property type="entry name" value="Metal-dependent hydrolases"/>
    <property type="match status" value="1"/>
</dbReference>
<dbReference type="CDD" id="cd07432">
    <property type="entry name" value="PHP_HisPPase"/>
    <property type="match status" value="1"/>
</dbReference>
<comment type="caution">
    <text evidence="3">The sequence shown here is derived from an EMBL/GenBank/DDBJ whole genome shotgun (WGS) entry which is preliminary data.</text>
</comment>
<evidence type="ECO:0000313" key="4">
    <source>
        <dbReference type="Proteomes" id="UP000252355"/>
    </source>
</evidence>
<dbReference type="InterPro" id="IPR003141">
    <property type="entry name" value="Pol/His_phosphatase_N"/>
</dbReference>
<dbReference type="GO" id="GO:0035312">
    <property type="term" value="F:5'-3' DNA exonuclease activity"/>
    <property type="evidence" value="ECO:0007669"/>
    <property type="project" value="TreeGrafter"/>
</dbReference>
<gene>
    <name evidence="3" type="ORF">OZSIB_1472</name>
</gene>
<dbReference type="PANTHER" id="PTHR42924:SF3">
    <property type="entry name" value="POLYMERASE_HISTIDINOL PHOSPHATASE N-TERMINAL DOMAIN-CONTAINING PROTEIN"/>
    <property type="match status" value="1"/>
</dbReference>
<dbReference type="Pfam" id="PF02811">
    <property type="entry name" value="PHP"/>
    <property type="match status" value="1"/>
</dbReference>
<accession>A0A367ZK08</accession>
<dbReference type="GO" id="GO:0004534">
    <property type="term" value="F:5'-3' RNA exonuclease activity"/>
    <property type="evidence" value="ECO:0007669"/>
    <property type="project" value="TreeGrafter"/>
</dbReference>